<dbReference type="PANTHER" id="PTHR33884">
    <property type="entry name" value="UPF0410 PROTEIN YMGE"/>
    <property type="match status" value="1"/>
</dbReference>
<dbReference type="GO" id="GO:0005886">
    <property type="term" value="C:plasma membrane"/>
    <property type="evidence" value="ECO:0007669"/>
    <property type="project" value="UniProtKB-SubCell"/>
</dbReference>
<dbReference type="AlphaFoldDB" id="A0A7W5ZL18"/>
<dbReference type="Pfam" id="PF04226">
    <property type="entry name" value="Transgly_assoc"/>
    <property type="match status" value="1"/>
</dbReference>
<evidence type="ECO:0000256" key="7">
    <source>
        <dbReference type="SAM" id="Phobius"/>
    </source>
</evidence>
<proteinExistence type="inferred from homology"/>
<evidence type="ECO:0000256" key="2">
    <source>
        <dbReference type="ARBA" id="ARBA00011006"/>
    </source>
</evidence>
<evidence type="ECO:0000313" key="9">
    <source>
        <dbReference type="Proteomes" id="UP000541352"/>
    </source>
</evidence>
<comment type="similarity">
    <text evidence="2">Belongs to the UPF0410 family.</text>
</comment>
<reference evidence="8 9" key="1">
    <citation type="submission" date="2020-08" db="EMBL/GenBank/DDBJ databases">
        <title>Genomic Encyclopedia of Type Strains, Phase IV (KMG-IV): sequencing the most valuable type-strain genomes for metagenomic binning, comparative biology and taxonomic classification.</title>
        <authorList>
            <person name="Goeker M."/>
        </authorList>
    </citation>
    <scope>NUCLEOTIDE SEQUENCE [LARGE SCALE GENOMIC DNA]</scope>
    <source>
        <strain evidence="8 9">DSM 17976</strain>
    </source>
</reference>
<sequence length="81" mass="8329">MSHLIYVLIVGAISGWLAGQIRRGFGFGLFGNIAVGIVGAFVGNWVFGQLGVSLGAGLLSTILTSVIGALLVLFVIGLIKK</sequence>
<accession>A0A7W5ZL18</accession>
<feature type="transmembrane region" description="Helical" evidence="7">
    <location>
        <begin position="54"/>
        <end position="79"/>
    </location>
</feature>
<comment type="subcellular location">
    <subcellularLocation>
        <location evidence="1">Cell membrane</location>
        <topology evidence="1">Multi-pass membrane protein</topology>
    </subcellularLocation>
</comment>
<evidence type="ECO:0000256" key="4">
    <source>
        <dbReference type="ARBA" id="ARBA00022692"/>
    </source>
</evidence>
<feature type="transmembrane region" description="Helical" evidence="7">
    <location>
        <begin position="29"/>
        <end position="48"/>
    </location>
</feature>
<dbReference type="InterPro" id="IPR007341">
    <property type="entry name" value="Transgly_assoc"/>
</dbReference>
<organism evidence="8 9">
    <name type="scientific">Runella defluvii</name>
    <dbReference type="NCBI Taxonomy" id="370973"/>
    <lineage>
        <taxon>Bacteria</taxon>
        <taxon>Pseudomonadati</taxon>
        <taxon>Bacteroidota</taxon>
        <taxon>Cytophagia</taxon>
        <taxon>Cytophagales</taxon>
        <taxon>Spirosomataceae</taxon>
        <taxon>Runella</taxon>
    </lineage>
</organism>
<keyword evidence="9" id="KW-1185">Reference proteome</keyword>
<dbReference type="RefSeq" id="WP_183975345.1">
    <property type="nucleotide sequence ID" value="NZ_JACIBY010000006.1"/>
</dbReference>
<feature type="transmembrane region" description="Helical" evidence="7">
    <location>
        <begin position="6"/>
        <end position="22"/>
    </location>
</feature>
<protein>
    <submittedName>
        <fullName evidence="8">Putative membrane protein YeaQ/YmgE (Transglycosylase-associated protein family)</fullName>
    </submittedName>
</protein>
<evidence type="ECO:0000313" key="8">
    <source>
        <dbReference type="EMBL" id="MBB3839253.1"/>
    </source>
</evidence>
<evidence type="ECO:0000256" key="1">
    <source>
        <dbReference type="ARBA" id="ARBA00004651"/>
    </source>
</evidence>
<dbReference type="Proteomes" id="UP000541352">
    <property type="component" value="Unassembled WGS sequence"/>
</dbReference>
<keyword evidence="6 7" id="KW-0472">Membrane</keyword>
<name>A0A7W5ZL18_9BACT</name>
<dbReference type="PANTHER" id="PTHR33884:SF3">
    <property type="entry name" value="UPF0410 PROTEIN YMGE"/>
    <property type="match status" value="1"/>
</dbReference>
<dbReference type="EMBL" id="JACIBY010000006">
    <property type="protein sequence ID" value="MBB3839253.1"/>
    <property type="molecule type" value="Genomic_DNA"/>
</dbReference>
<keyword evidence="3" id="KW-1003">Cell membrane</keyword>
<evidence type="ECO:0000256" key="5">
    <source>
        <dbReference type="ARBA" id="ARBA00022989"/>
    </source>
</evidence>
<comment type="caution">
    <text evidence="8">The sequence shown here is derived from an EMBL/GenBank/DDBJ whole genome shotgun (WGS) entry which is preliminary data.</text>
</comment>
<gene>
    <name evidence="8" type="ORF">FHS57_003259</name>
</gene>
<evidence type="ECO:0000256" key="3">
    <source>
        <dbReference type="ARBA" id="ARBA00022475"/>
    </source>
</evidence>
<keyword evidence="5 7" id="KW-1133">Transmembrane helix</keyword>
<keyword evidence="4 7" id="KW-0812">Transmembrane</keyword>
<evidence type="ECO:0000256" key="6">
    <source>
        <dbReference type="ARBA" id="ARBA00023136"/>
    </source>
</evidence>